<feature type="region of interest" description="Disordered" evidence="1">
    <location>
        <begin position="326"/>
        <end position="356"/>
    </location>
</feature>
<dbReference type="AlphaFoldDB" id="A0A0K0FW39"/>
<name>A0A0K0FW39_STRVS</name>
<feature type="compositionally biased region" description="Basic and acidic residues" evidence="1">
    <location>
        <begin position="44"/>
        <end position="57"/>
    </location>
</feature>
<feature type="compositionally biased region" description="Basic and acidic residues" evidence="1">
    <location>
        <begin position="105"/>
        <end position="124"/>
    </location>
</feature>
<reference evidence="3" key="2">
    <citation type="submission" date="2015-08" db="UniProtKB">
        <authorList>
            <consortium name="WormBaseParasite"/>
        </authorList>
    </citation>
    <scope>IDENTIFICATION</scope>
</reference>
<feature type="compositionally biased region" description="Basic and acidic residues" evidence="1">
    <location>
        <begin position="73"/>
        <end position="86"/>
    </location>
</feature>
<feature type="compositionally biased region" description="Basic and acidic residues" evidence="1">
    <location>
        <begin position="474"/>
        <end position="483"/>
    </location>
</feature>
<feature type="compositionally biased region" description="Polar residues" evidence="1">
    <location>
        <begin position="158"/>
        <end position="167"/>
    </location>
</feature>
<feature type="region of interest" description="Disordered" evidence="1">
    <location>
        <begin position="44"/>
        <end position="131"/>
    </location>
</feature>
<keyword evidence="2" id="KW-1185">Reference proteome</keyword>
<evidence type="ECO:0000256" key="1">
    <source>
        <dbReference type="SAM" id="MobiDB-lite"/>
    </source>
</evidence>
<feature type="region of interest" description="Disordered" evidence="1">
    <location>
        <begin position="456"/>
        <end position="489"/>
    </location>
</feature>
<proteinExistence type="predicted"/>
<organism evidence="2 3">
    <name type="scientific">Strongyloides venezuelensis</name>
    <name type="common">Threadworm</name>
    <dbReference type="NCBI Taxonomy" id="75913"/>
    <lineage>
        <taxon>Eukaryota</taxon>
        <taxon>Metazoa</taxon>
        <taxon>Ecdysozoa</taxon>
        <taxon>Nematoda</taxon>
        <taxon>Chromadorea</taxon>
        <taxon>Rhabditida</taxon>
        <taxon>Tylenchina</taxon>
        <taxon>Panagrolaimomorpha</taxon>
        <taxon>Strongyloidoidea</taxon>
        <taxon>Strongyloididae</taxon>
        <taxon>Strongyloides</taxon>
    </lineage>
</organism>
<evidence type="ECO:0000313" key="3">
    <source>
        <dbReference type="WBParaSite" id="SVE_1655700.1"/>
    </source>
</evidence>
<feature type="region of interest" description="Disordered" evidence="1">
    <location>
        <begin position="158"/>
        <end position="177"/>
    </location>
</feature>
<dbReference type="WBParaSite" id="SVE_1655700.1">
    <property type="protein sequence ID" value="SVE_1655700.1"/>
    <property type="gene ID" value="SVE_1655700"/>
</dbReference>
<feature type="compositionally biased region" description="Polar residues" evidence="1">
    <location>
        <begin position="327"/>
        <end position="356"/>
    </location>
</feature>
<accession>A0A0K0FW39</accession>
<dbReference type="Proteomes" id="UP000035680">
    <property type="component" value="Unassembled WGS sequence"/>
</dbReference>
<evidence type="ECO:0000313" key="2">
    <source>
        <dbReference type="Proteomes" id="UP000035680"/>
    </source>
</evidence>
<sequence>MSSSNNRGYVDDGEICWKDSPKAFPVQVERALIKNNICAKLIRDMDQEKASPKKPEDSPLVFRSRTLLPRKKFNGEKLSDSPESPRSRARRKLRSISKSYGKTPEMPKENAKNNKNGKKDESRRTISPADFQTQFSGEINETVSQSTFMTDLLKSGRVTSTPKTFSSDVGEEPGGIRLNTQDNNEVSAADETLRDPCQRENLVHSFEERMTISSQESFKENYGSKISQESKKSTIKNICTPFQKITCIRKQNDNTIKQDTNKIKNVDSKDSYKLETIKVSHVLVTNKQENDQNKNNSPQQMNFVANDFDDIDDDFYNDDISGFVSDSGKSVKNPNDLSQNNGYSVSPITNSKLVNNDKTLNPQPIIGEKNNVLVTSSTSVTDRNLSNNKLNPSKEVVGIEVKHSNVNMCNAIPQTFLVEGIKKDPINDDFYDDFEDDFFDNINENEFPKKEVEESIENTSKRKFNSCTTTDQSTDIKKPHLETNNDSIDDDFYDDDDGVILNL</sequence>
<reference evidence="2" key="1">
    <citation type="submission" date="2014-07" db="EMBL/GenBank/DDBJ databases">
        <authorList>
            <person name="Martin A.A"/>
            <person name="De Silva N."/>
        </authorList>
    </citation>
    <scope>NUCLEOTIDE SEQUENCE</scope>
</reference>
<protein>
    <submittedName>
        <fullName evidence="3">DNA helicase</fullName>
    </submittedName>
</protein>